<dbReference type="RefSeq" id="WP_183187102.1">
    <property type="nucleotide sequence ID" value="NZ_JACIDF010000011.1"/>
</dbReference>
<organism evidence="1 2">
    <name type="scientific">Anoxybacteroides rupiense</name>
    <dbReference type="NCBI Taxonomy" id="311460"/>
    <lineage>
        <taxon>Bacteria</taxon>
        <taxon>Bacillati</taxon>
        <taxon>Bacillota</taxon>
        <taxon>Bacilli</taxon>
        <taxon>Bacillales</taxon>
        <taxon>Anoxybacillaceae</taxon>
        <taxon>Anoxybacteroides</taxon>
    </lineage>
</organism>
<dbReference type="EMBL" id="JARTLI010000035">
    <property type="protein sequence ID" value="MED5052788.1"/>
    <property type="molecule type" value="Genomic_DNA"/>
</dbReference>
<evidence type="ECO:0000313" key="1">
    <source>
        <dbReference type="EMBL" id="MED5052788.1"/>
    </source>
</evidence>
<proteinExistence type="predicted"/>
<sequence>MLVSKLLNGAVKRFVLRPSNRRTAAAQDPAFIPVYRANGHTKHSGE</sequence>
<protein>
    <submittedName>
        <fullName evidence="1">Uncharacterized protein</fullName>
    </submittedName>
</protein>
<dbReference type="AlphaFoldDB" id="A0ABD5IWR5"/>
<name>A0ABD5IWR5_9BACL</name>
<evidence type="ECO:0000313" key="2">
    <source>
        <dbReference type="Proteomes" id="UP001339962"/>
    </source>
</evidence>
<gene>
    <name evidence="1" type="ORF">P9850_13330</name>
</gene>
<dbReference type="Proteomes" id="UP001339962">
    <property type="component" value="Unassembled WGS sequence"/>
</dbReference>
<reference evidence="1 2" key="1">
    <citation type="submission" date="2023-03" db="EMBL/GenBank/DDBJ databases">
        <title>Bacillus Genome Sequencing.</title>
        <authorList>
            <person name="Dunlap C."/>
        </authorList>
    </citation>
    <scope>NUCLEOTIDE SEQUENCE [LARGE SCALE GENOMIC DNA]</scope>
    <source>
        <strain evidence="1 2">NRS-38</strain>
    </source>
</reference>
<accession>A0ABD5IWR5</accession>
<comment type="caution">
    <text evidence="1">The sequence shown here is derived from an EMBL/GenBank/DDBJ whole genome shotgun (WGS) entry which is preliminary data.</text>
</comment>